<proteinExistence type="predicted"/>
<accession>A0ABD1XY20</accession>
<dbReference type="EMBL" id="JBHFFA010000007">
    <property type="protein sequence ID" value="KAL2613533.1"/>
    <property type="molecule type" value="Genomic_DNA"/>
</dbReference>
<comment type="caution">
    <text evidence="2">The sequence shown here is derived from an EMBL/GenBank/DDBJ whole genome shotgun (WGS) entry which is preliminary data.</text>
</comment>
<organism evidence="2 3">
    <name type="scientific">Riccia fluitans</name>
    <dbReference type="NCBI Taxonomy" id="41844"/>
    <lineage>
        <taxon>Eukaryota</taxon>
        <taxon>Viridiplantae</taxon>
        <taxon>Streptophyta</taxon>
        <taxon>Embryophyta</taxon>
        <taxon>Marchantiophyta</taxon>
        <taxon>Marchantiopsida</taxon>
        <taxon>Marchantiidae</taxon>
        <taxon>Marchantiales</taxon>
        <taxon>Ricciaceae</taxon>
        <taxon>Riccia</taxon>
    </lineage>
</organism>
<sequence>MSTGGNRKHGLPTCGGKFTKASLGGYVMKDFSSCIGEIEHFHHKLAFDHYTWVAITNPTAPTPDWRDAVKKTVMRQVKALGVCNESTCLGPYLVHLYHHFHEMKNEQREEPKKWKALEKPVPDSKTKRKKKRRRKQRGSPLMQHGSEKQAGASCLTRG</sequence>
<feature type="region of interest" description="Disordered" evidence="1">
    <location>
        <begin position="104"/>
        <end position="158"/>
    </location>
</feature>
<evidence type="ECO:0000313" key="3">
    <source>
        <dbReference type="Proteomes" id="UP001605036"/>
    </source>
</evidence>
<name>A0ABD1XY20_9MARC</name>
<feature type="compositionally biased region" description="Basic residues" evidence="1">
    <location>
        <begin position="126"/>
        <end position="137"/>
    </location>
</feature>
<dbReference type="Proteomes" id="UP001605036">
    <property type="component" value="Unassembled WGS sequence"/>
</dbReference>
<evidence type="ECO:0000313" key="2">
    <source>
        <dbReference type="EMBL" id="KAL2613533.1"/>
    </source>
</evidence>
<reference evidence="2 3" key="1">
    <citation type="submission" date="2024-09" db="EMBL/GenBank/DDBJ databases">
        <title>Chromosome-scale assembly of Riccia fluitans.</title>
        <authorList>
            <person name="Paukszto L."/>
            <person name="Sawicki J."/>
            <person name="Karawczyk K."/>
            <person name="Piernik-Szablinska J."/>
            <person name="Szczecinska M."/>
            <person name="Mazdziarz M."/>
        </authorList>
    </citation>
    <scope>NUCLEOTIDE SEQUENCE [LARGE SCALE GENOMIC DNA]</scope>
    <source>
        <strain evidence="2">Rf_01</strain>
        <tissue evidence="2">Aerial parts of the thallus</tissue>
    </source>
</reference>
<feature type="compositionally biased region" description="Basic and acidic residues" evidence="1">
    <location>
        <begin position="104"/>
        <end position="125"/>
    </location>
</feature>
<keyword evidence="3" id="KW-1185">Reference proteome</keyword>
<gene>
    <name evidence="2" type="ORF">R1flu_025225</name>
</gene>
<protein>
    <submittedName>
        <fullName evidence="2">Uncharacterized protein</fullName>
    </submittedName>
</protein>
<evidence type="ECO:0000256" key="1">
    <source>
        <dbReference type="SAM" id="MobiDB-lite"/>
    </source>
</evidence>
<dbReference type="AlphaFoldDB" id="A0ABD1XY20"/>